<evidence type="ECO:0000259" key="7">
    <source>
        <dbReference type="SMART" id="SM00563"/>
    </source>
</evidence>
<dbReference type="CDD" id="cd07989">
    <property type="entry name" value="LPLAT_AGPAT-like"/>
    <property type="match status" value="1"/>
</dbReference>
<gene>
    <name evidence="8" type="ORF">F6X38_01885</name>
</gene>
<keyword evidence="5 8" id="KW-0012">Acyltransferase</keyword>
<evidence type="ECO:0000256" key="6">
    <source>
        <dbReference type="SAM" id="MobiDB-lite"/>
    </source>
</evidence>
<dbReference type="InterPro" id="IPR002123">
    <property type="entry name" value="Plipid/glycerol_acylTrfase"/>
</dbReference>
<protein>
    <submittedName>
        <fullName evidence="8">1-acyl-sn-glycerol-3-phosphate acyltransferase</fullName>
    </submittedName>
</protein>
<keyword evidence="3 8" id="KW-0808">Transferase</keyword>
<proteinExistence type="predicted"/>
<comment type="caution">
    <text evidence="8">The sequence shown here is derived from an EMBL/GenBank/DDBJ whole genome shotgun (WGS) entry which is preliminary data.</text>
</comment>
<dbReference type="Pfam" id="PF01553">
    <property type="entry name" value="Acyltransferase"/>
    <property type="match status" value="1"/>
</dbReference>
<feature type="domain" description="Phospholipid/glycerol acyltransferase" evidence="7">
    <location>
        <begin position="51"/>
        <end position="170"/>
    </location>
</feature>
<evidence type="ECO:0000256" key="3">
    <source>
        <dbReference type="ARBA" id="ARBA00022679"/>
    </source>
</evidence>
<keyword evidence="2" id="KW-0444">Lipid biosynthesis</keyword>
<keyword evidence="9" id="KW-1185">Reference proteome</keyword>
<keyword evidence="4" id="KW-0443">Lipid metabolism</keyword>
<feature type="region of interest" description="Disordered" evidence="6">
    <location>
        <begin position="259"/>
        <end position="284"/>
    </location>
</feature>
<evidence type="ECO:0000313" key="8">
    <source>
        <dbReference type="EMBL" id="KAB0683011.1"/>
    </source>
</evidence>
<dbReference type="PANTHER" id="PTHR10434:SF64">
    <property type="entry name" value="1-ACYL-SN-GLYCEROL-3-PHOSPHATE ACYLTRANSFERASE-RELATED"/>
    <property type="match status" value="1"/>
</dbReference>
<dbReference type="SMART" id="SM00563">
    <property type="entry name" value="PlsC"/>
    <property type="match status" value="1"/>
</dbReference>
<dbReference type="SUPFAM" id="SSF69593">
    <property type="entry name" value="Glycerol-3-phosphate (1)-acyltransferase"/>
    <property type="match status" value="1"/>
</dbReference>
<dbReference type="EMBL" id="VZDO01000001">
    <property type="protein sequence ID" value="KAB0683011.1"/>
    <property type="molecule type" value="Genomic_DNA"/>
</dbReference>
<accession>A0A7V7TYQ1</accession>
<reference evidence="8 9" key="1">
    <citation type="submission" date="2019-09" db="EMBL/GenBank/DDBJ databases">
        <title>YIM 132180 draft genome.</title>
        <authorList>
            <person name="Zhang K."/>
        </authorList>
    </citation>
    <scope>NUCLEOTIDE SEQUENCE [LARGE SCALE GENOMIC DNA]</scope>
    <source>
        <strain evidence="8 9">YIM 132180</strain>
    </source>
</reference>
<sequence>MTLALWPLQAISMRRGWRLQRRLPQLWHRIAAPVAGIRVLTVGAPAAPRPLLIVANHQSWADIVVLGQAMELSFIAKEEVRSWPGFGLLARLQRTVFVSRERRRGVGTQADAIAERLAAGDAMVLFAEGTTSDGNGVLPFRTALFGAVEGALKRSGEPEMTVQPVSVAWLAANGLPLGRFGRPLAAWPGAVPLVPHLPRFLAEGSLTAELRFGRPVRFAAGDDRKALAKACERQVRQLLATSLAGHGFRLAPAAEQPARETVLASSGPEADTAHSADGTFQKGA</sequence>
<evidence type="ECO:0000256" key="1">
    <source>
        <dbReference type="ARBA" id="ARBA00005189"/>
    </source>
</evidence>
<organism evidence="8 9">
    <name type="scientific">Plantimonas leprariae</name>
    <dbReference type="NCBI Taxonomy" id="2615207"/>
    <lineage>
        <taxon>Bacteria</taxon>
        <taxon>Pseudomonadati</taxon>
        <taxon>Pseudomonadota</taxon>
        <taxon>Alphaproteobacteria</taxon>
        <taxon>Hyphomicrobiales</taxon>
        <taxon>Aurantimonadaceae</taxon>
        <taxon>Plantimonas</taxon>
    </lineage>
</organism>
<dbReference type="GO" id="GO:0003841">
    <property type="term" value="F:1-acylglycerol-3-phosphate O-acyltransferase activity"/>
    <property type="evidence" value="ECO:0007669"/>
    <property type="project" value="TreeGrafter"/>
</dbReference>
<dbReference type="Proteomes" id="UP000432089">
    <property type="component" value="Unassembled WGS sequence"/>
</dbReference>
<evidence type="ECO:0000256" key="5">
    <source>
        <dbReference type="ARBA" id="ARBA00023315"/>
    </source>
</evidence>
<evidence type="ECO:0000256" key="4">
    <source>
        <dbReference type="ARBA" id="ARBA00023098"/>
    </source>
</evidence>
<comment type="pathway">
    <text evidence="1">Lipid metabolism.</text>
</comment>
<dbReference type="AlphaFoldDB" id="A0A7V7TYQ1"/>
<dbReference type="GO" id="GO:0006654">
    <property type="term" value="P:phosphatidic acid biosynthetic process"/>
    <property type="evidence" value="ECO:0007669"/>
    <property type="project" value="TreeGrafter"/>
</dbReference>
<name>A0A7V7TYQ1_9HYPH</name>
<dbReference type="PANTHER" id="PTHR10434">
    <property type="entry name" value="1-ACYL-SN-GLYCEROL-3-PHOSPHATE ACYLTRANSFERASE"/>
    <property type="match status" value="1"/>
</dbReference>
<evidence type="ECO:0000256" key="2">
    <source>
        <dbReference type="ARBA" id="ARBA00022516"/>
    </source>
</evidence>
<evidence type="ECO:0000313" key="9">
    <source>
        <dbReference type="Proteomes" id="UP000432089"/>
    </source>
</evidence>